<evidence type="ECO:0000256" key="10">
    <source>
        <dbReference type="PIRSR" id="PIRSR001589-3"/>
    </source>
</evidence>
<feature type="binding site" evidence="9">
    <location>
        <position position="284"/>
    </location>
    <ligand>
        <name>ATP</name>
        <dbReference type="ChEBI" id="CHEBI:30616"/>
    </ligand>
</feature>
<dbReference type="Gene3D" id="3.60.20.10">
    <property type="entry name" value="Glutamine Phosphoribosylpyrophosphate, subunit 1, domain 1"/>
    <property type="match status" value="1"/>
</dbReference>
<dbReference type="GO" id="GO:0004066">
    <property type="term" value="F:asparagine synthase (glutamine-hydrolyzing) activity"/>
    <property type="evidence" value="ECO:0007669"/>
    <property type="project" value="UniProtKB-EC"/>
</dbReference>
<evidence type="ECO:0000256" key="8">
    <source>
        <dbReference type="PIRSR" id="PIRSR001589-1"/>
    </source>
</evidence>
<dbReference type="RefSeq" id="WP_044415802.1">
    <property type="nucleotide sequence ID" value="NZ_JXXE01000489.1"/>
</dbReference>
<dbReference type="PROSITE" id="PS51278">
    <property type="entry name" value="GATASE_TYPE_2"/>
    <property type="match status" value="1"/>
</dbReference>
<dbReference type="PANTHER" id="PTHR43284">
    <property type="entry name" value="ASPARAGINE SYNTHETASE (GLUTAMINE-HYDROLYZING)"/>
    <property type="match status" value="1"/>
</dbReference>
<feature type="domain" description="Glutamine amidotransferase type-2" evidence="11">
    <location>
        <begin position="2"/>
        <end position="206"/>
    </location>
</feature>
<dbReference type="GO" id="GO:0006529">
    <property type="term" value="P:asparagine biosynthetic process"/>
    <property type="evidence" value="ECO:0007669"/>
    <property type="project" value="UniProtKB-KW"/>
</dbReference>
<feature type="binding site" evidence="9">
    <location>
        <position position="95"/>
    </location>
    <ligand>
        <name>L-glutamine</name>
        <dbReference type="ChEBI" id="CHEBI:58359"/>
    </ligand>
</feature>
<dbReference type="PANTHER" id="PTHR43284:SF1">
    <property type="entry name" value="ASPARAGINE SYNTHETASE"/>
    <property type="match status" value="1"/>
</dbReference>
<dbReference type="Pfam" id="PF00733">
    <property type="entry name" value="Asn_synthase"/>
    <property type="match status" value="1"/>
</dbReference>
<dbReference type="SUPFAM" id="SSF56235">
    <property type="entry name" value="N-terminal nucleophile aminohydrolases (Ntn hydrolases)"/>
    <property type="match status" value="1"/>
</dbReference>
<comment type="caution">
    <text evidence="12">The sequence shown here is derived from an EMBL/GenBank/DDBJ whole genome shotgun (WGS) entry which is preliminary data.</text>
</comment>
<dbReference type="AlphaFoldDB" id="A0A0D7EDD5"/>
<dbReference type="GO" id="GO:0005524">
    <property type="term" value="F:ATP binding"/>
    <property type="evidence" value="ECO:0007669"/>
    <property type="project" value="UniProtKB-KW"/>
</dbReference>
<comment type="catalytic activity">
    <reaction evidence="7">
        <text>L-aspartate + L-glutamine + ATP + H2O = L-asparagine + L-glutamate + AMP + diphosphate + H(+)</text>
        <dbReference type="Rhea" id="RHEA:12228"/>
        <dbReference type="ChEBI" id="CHEBI:15377"/>
        <dbReference type="ChEBI" id="CHEBI:15378"/>
        <dbReference type="ChEBI" id="CHEBI:29985"/>
        <dbReference type="ChEBI" id="CHEBI:29991"/>
        <dbReference type="ChEBI" id="CHEBI:30616"/>
        <dbReference type="ChEBI" id="CHEBI:33019"/>
        <dbReference type="ChEBI" id="CHEBI:58048"/>
        <dbReference type="ChEBI" id="CHEBI:58359"/>
        <dbReference type="ChEBI" id="CHEBI:456215"/>
        <dbReference type="EC" id="6.3.5.4"/>
    </reaction>
</comment>
<dbReference type="PIRSF" id="PIRSF001589">
    <property type="entry name" value="Asn_synthetase_glu-h"/>
    <property type="match status" value="1"/>
</dbReference>
<dbReference type="InterPro" id="IPR051786">
    <property type="entry name" value="ASN_synthetase/amidase"/>
</dbReference>
<dbReference type="Gene3D" id="3.40.50.620">
    <property type="entry name" value="HUPs"/>
    <property type="match status" value="1"/>
</dbReference>
<dbReference type="CDD" id="cd01991">
    <property type="entry name" value="Asn_synthase_B_C"/>
    <property type="match status" value="1"/>
</dbReference>
<feature type="site" description="Important for beta-aspartyl-AMP intermediate formation" evidence="10">
    <location>
        <position position="357"/>
    </location>
</feature>
<dbReference type="InterPro" id="IPR033738">
    <property type="entry name" value="AsnB_N"/>
</dbReference>
<dbReference type="EMBL" id="JXXE01000489">
    <property type="protein sequence ID" value="KIZ38834.1"/>
    <property type="molecule type" value="Genomic_DNA"/>
</dbReference>
<dbReference type="Proteomes" id="UP000032515">
    <property type="component" value="Unassembled WGS sequence"/>
</dbReference>
<protein>
    <recommendedName>
        <fullName evidence="3">asparagine synthase (glutamine-hydrolyzing)</fullName>
        <ecNumber evidence="3">6.3.5.4</ecNumber>
    </recommendedName>
</protein>
<gene>
    <name evidence="12" type="ORF">OO17_22405</name>
</gene>
<evidence type="ECO:0000256" key="9">
    <source>
        <dbReference type="PIRSR" id="PIRSR001589-2"/>
    </source>
</evidence>
<feature type="active site" description="For GATase activity" evidence="8">
    <location>
        <position position="2"/>
    </location>
</feature>
<dbReference type="Pfam" id="PF13537">
    <property type="entry name" value="GATase_7"/>
    <property type="match status" value="1"/>
</dbReference>
<keyword evidence="4 9" id="KW-0547">Nucleotide-binding</keyword>
<keyword evidence="5 9" id="KW-0067">ATP-binding</keyword>
<evidence type="ECO:0000256" key="1">
    <source>
        <dbReference type="ARBA" id="ARBA00005187"/>
    </source>
</evidence>
<evidence type="ECO:0000313" key="12">
    <source>
        <dbReference type="EMBL" id="KIZ38834.1"/>
    </source>
</evidence>
<sequence length="584" mass="62816">MCAIAGILTLSGSPEVRPMLDALRHRGPDQIGVTRLGPCEIGAARLAIVDPHNGAQPMRDQRANTAVVFNGEIYNADELRDALIALGHVFTSRCDTEMVLRGWIEWGLDLPQRLRGMFAIAVLEPDRLILLRDPLGIKPLRFTSRGGEFRFASEAKALLGHLGATPSLDDTAFADFVALGYPTGGRTFFAGISTLPPGHYLTVDWAKGLHVGEPRPYQLRTPPPLPSCREQAEQQFTEALLAATRSHLRADVEVAAVLSGGIDSAMLAFMAAEHSAKPLRTFTVADAPDHPDAVAAQRVASAIGADHTLLTFDFDDYLAAIPATIAAVEAPDLHAGPFFHLMCRQIGRSAKACINGEGADETLGGYYDPDETVATLNAGFRRAEAAGLQPSGRAFAIRDALITAAAQGARGLRATLDISLQDLLERAQLDPVDAIAMASGVEMRVPYLDPEVQAVVRGLPPDDIVDGTLGITKRVLRRAALRRYGTAIFDSAMRPKMMMPHAPRGHASRFARLCERAVPLAVVRRSAFGRCFASSSDFVLFELFRRIHLSGASQAFTMTDLLADLARDSRGVPRAMAPAEAVAP</sequence>
<evidence type="ECO:0000256" key="4">
    <source>
        <dbReference type="ARBA" id="ARBA00022741"/>
    </source>
</evidence>
<keyword evidence="8" id="KW-0028">Amino-acid biosynthesis</keyword>
<dbReference type="InterPro" id="IPR014729">
    <property type="entry name" value="Rossmann-like_a/b/a_fold"/>
</dbReference>
<dbReference type="EC" id="6.3.5.4" evidence="3"/>
<keyword evidence="8" id="KW-0061">Asparagine biosynthesis</keyword>
<evidence type="ECO:0000313" key="13">
    <source>
        <dbReference type="Proteomes" id="UP000032515"/>
    </source>
</evidence>
<comment type="pathway">
    <text evidence="1">Amino-acid biosynthesis; L-asparagine biosynthesis; L-asparagine from L-aspartate (L-Gln route): step 1/1.</text>
</comment>
<proteinExistence type="inferred from homology"/>
<name>A0A0D7EDD5_RHOPL</name>
<keyword evidence="6 8" id="KW-0315">Glutamine amidotransferase</keyword>
<dbReference type="OrthoDB" id="9763290at2"/>
<evidence type="ECO:0000256" key="5">
    <source>
        <dbReference type="ARBA" id="ARBA00022840"/>
    </source>
</evidence>
<dbReference type="InterPro" id="IPR006426">
    <property type="entry name" value="Asn_synth_AEB"/>
</dbReference>
<dbReference type="InterPro" id="IPR029055">
    <property type="entry name" value="Ntn_hydrolases_N"/>
</dbReference>
<evidence type="ECO:0000256" key="7">
    <source>
        <dbReference type="ARBA" id="ARBA00048741"/>
    </source>
</evidence>
<evidence type="ECO:0000256" key="3">
    <source>
        <dbReference type="ARBA" id="ARBA00012737"/>
    </source>
</evidence>
<dbReference type="InterPro" id="IPR017932">
    <property type="entry name" value="GATase_2_dom"/>
</dbReference>
<comment type="similarity">
    <text evidence="2">Belongs to the asparagine synthetase family.</text>
</comment>
<evidence type="ECO:0000256" key="2">
    <source>
        <dbReference type="ARBA" id="ARBA00005752"/>
    </source>
</evidence>
<accession>A0A0D7EDD5</accession>
<reference evidence="12 13" key="1">
    <citation type="submission" date="2014-11" db="EMBL/GenBank/DDBJ databases">
        <title>Genomics and ecophysiology of heterotrophic nitrogen fixing bacteria isolated from estuarine surface water.</title>
        <authorList>
            <person name="Bentzon-Tilia M."/>
            <person name="Severin I."/>
            <person name="Hansen L.H."/>
            <person name="Riemann L."/>
        </authorList>
    </citation>
    <scope>NUCLEOTIDE SEQUENCE [LARGE SCALE GENOMIC DNA]</scope>
    <source>
        <strain evidence="12 13">BAL398</strain>
    </source>
</reference>
<organism evidence="12 13">
    <name type="scientific">Rhodopseudomonas palustris</name>
    <dbReference type="NCBI Taxonomy" id="1076"/>
    <lineage>
        <taxon>Bacteria</taxon>
        <taxon>Pseudomonadati</taxon>
        <taxon>Pseudomonadota</taxon>
        <taxon>Alphaproteobacteria</taxon>
        <taxon>Hyphomicrobiales</taxon>
        <taxon>Nitrobacteraceae</taxon>
        <taxon>Rhodopseudomonas</taxon>
    </lineage>
</organism>
<dbReference type="SUPFAM" id="SSF52402">
    <property type="entry name" value="Adenine nucleotide alpha hydrolases-like"/>
    <property type="match status" value="1"/>
</dbReference>
<dbReference type="PATRIC" id="fig|1076.23.peg.5341"/>
<dbReference type="InterPro" id="IPR001962">
    <property type="entry name" value="Asn_synthase"/>
</dbReference>
<evidence type="ECO:0000259" key="11">
    <source>
        <dbReference type="PROSITE" id="PS51278"/>
    </source>
</evidence>
<evidence type="ECO:0000256" key="6">
    <source>
        <dbReference type="ARBA" id="ARBA00022962"/>
    </source>
</evidence>
<dbReference type="CDD" id="cd00712">
    <property type="entry name" value="AsnB"/>
    <property type="match status" value="1"/>
</dbReference>
<dbReference type="NCBIfam" id="TIGR01536">
    <property type="entry name" value="asn_synth_AEB"/>
    <property type="match status" value="1"/>
</dbReference>